<proteinExistence type="predicted"/>
<evidence type="ECO:0000313" key="1">
    <source>
        <dbReference type="EMBL" id="ROV99919.1"/>
    </source>
</evidence>
<comment type="caution">
    <text evidence="1">The sequence shown here is derived from an EMBL/GenBank/DDBJ whole genome shotgun (WGS) entry which is preliminary data.</text>
</comment>
<name>A0A423W9E1_9PEZI</name>
<dbReference type="AlphaFoldDB" id="A0A423W9E1"/>
<evidence type="ECO:0000313" key="2">
    <source>
        <dbReference type="Proteomes" id="UP000283895"/>
    </source>
</evidence>
<accession>A0A423W9E1</accession>
<gene>
    <name evidence="1" type="ORF">VMCG_06165</name>
</gene>
<reference evidence="1 2" key="1">
    <citation type="submission" date="2015-09" db="EMBL/GenBank/DDBJ databases">
        <title>Host preference determinants of Valsa canker pathogens revealed by comparative genomics.</title>
        <authorList>
            <person name="Yin Z."/>
            <person name="Huang L."/>
        </authorList>
    </citation>
    <scope>NUCLEOTIDE SEQUENCE [LARGE SCALE GENOMIC DNA]</scope>
    <source>
        <strain evidence="1 2">03-1</strain>
    </source>
</reference>
<organism evidence="1 2">
    <name type="scientific">Cytospora schulzeri</name>
    <dbReference type="NCBI Taxonomy" id="448051"/>
    <lineage>
        <taxon>Eukaryota</taxon>
        <taxon>Fungi</taxon>
        <taxon>Dikarya</taxon>
        <taxon>Ascomycota</taxon>
        <taxon>Pezizomycotina</taxon>
        <taxon>Sordariomycetes</taxon>
        <taxon>Sordariomycetidae</taxon>
        <taxon>Diaporthales</taxon>
        <taxon>Cytosporaceae</taxon>
        <taxon>Cytospora</taxon>
    </lineage>
</organism>
<protein>
    <submittedName>
        <fullName evidence="1">Uncharacterized protein</fullName>
    </submittedName>
</protein>
<dbReference type="EMBL" id="LKEA01000022">
    <property type="protein sequence ID" value="ROV99919.1"/>
    <property type="molecule type" value="Genomic_DNA"/>
</dbReference>
<dbReference type="Proteomes" id="UP000283895">
    <property type="component" value="Unassembled WGS sequence"/>
</dbReference>
<sequence length="80" mass="9079">MTQPLMGKEGDDDEGNSLGIDSILLFMTVSYRRVPARRASYPIPIRTTATRLKSRPAVVRMCHWLKTMQRLVVSQVKSIC</sequence>
<keyword evidence="2" id="KW-1185">Reference proteome</keyword>